<gene>
    <name evidence="1" type="ORF">DDT42_02015</name>
</gene>
<dbReference type="InterPro" id="IPR011604">
    <property type="entry name" value="PDDEXK-like_dom_sf"/>
</dbReference>
<reference evidence="1 2" key="1">
    <citation type="journal article" date="2021" name="bioRxiv">
        <title>Unique metabolic strategies in Hadean analogues reveal hints for primordial physiology.</title>
        <authorList>
            <person name="Nobu M.K."/>
            <person name="Nakai R."/>
            <person name="Tamazawa S."/>
            <person name="Mori H."/>
            <person name="Toyoda A."/>
            <person name="Ijiri A."/>
            <person name="Suzuki S."/>
            <person name="Kurokawa K."/>
            <person name="Kamagata Y."/>
            <person name="Tamaki H."/>
        </authorList>
    </citation>
    <scope>NUCLEOTIDE SEQUENCE [LARGE SCALE GENOMIC DNA]</scope>
    <source>
        <strain evidence="1">BS525</strain>
    </source>
</reference>
<dbReference type="Proteomes" id="UP000811545">
    <property type="component" value="Unassembled WGS sequence"/>
</dbReference>
<accession>A0A9E2BIF6</accession>
<sequence length="55" mass="6627">MATRKIKIARYYDWWFDNAVEIVDNVLEIIQKGFYPKATKYKARCVDCCYRNICV</sequence>
<evidence type="ECO:0000313" key="1">
    <source>
        <dbReference type="EMBL" id="MBT9146133.1"/>
    </source>
</evidence>
<name>A0A9E2BIF6_PSYF1</name>
<proteinExistence type="predicted"/>
<evidence type="ECO:0000313" key="2">
    <source>
        <dbReference type="Proteomes" id="UP000811545"/>
    </source>
</evidence>
<comment type="caution">
    <text evidence="1">The sequence shown here is derived from an EMBL/GenBank/DDBJ whole genome shotgun (WGS) entry which is preliminary data.</text>
</comment>
<dbReference type="AlphaFoldDB" id="A0A9E2BIF6"/>
<evidence type="ECO:0008006" key="3">
    <source>
        <dbReference type="Google" id="ProtNLM"/>
    </source>
</evidence>
<dbReference type="EMBL" id="QLTW01000335">
    <property type="protein sequence ID" value="MBT9146133.1"/>
    <property type="molecule type" value="Genomic_DNA"/>
</dbReference>
<protein>
    <recommendedName>
        <fullName evidence="3">CRISPR-associated protein Cas4</fullName>
    </recommendedName>
</protein>
<organism evidence="1 2">
    <name type="scientific">Psychracetigena formicireducens</name>
    <dbReference type="NCBI Taxonomy" id="2986056"/>
    <lineage>
        <taxon>Bacteria</taxon>
        <taxon>Bacillati</taxon>
        <taxon>Candidatus Lithacetigenota</taxon>
        <taxon>Candidatus Psychracetigena</taxon>
    </lineage>
</organism>
<dbReference type="Gene3D" id="3.90.320.10">
    <property type="match status" value="1"/>
</dbReference>